<feature type="transmembrane region" description="Helical" evidence="10">
    <location>
        <begin position="6"/>
        <end position="23"/>
    </location>
</feature>
<comment type="subcellular location">
    <subcellularLocation>
        <location evidence="1 10">Cell membrane</location>
        <topology evidence="1 10">Multi-pass membrane protein</topology>
    </subcellularLocation>
</comment>
<keyword evidence="12" id="KW-1185">Reference proteome</keyword>
<gene>
    <name evidence="10 11" type="primary">crcB</name>
    <name evidence="10" type="synonym">fluC</name>
    <name evidence="11" type="ORF">JZ786_06735</name>
</gene>
<dbReference type="NCBIfam" id="TIGR00494">
    <property type="entry name" value="crcB"/>
    <property type="match status" value="1"/>
</dbReference>
<evidence type="ECO:0000256" key="7">
    <source>
        <dbReference type="ARBA" id="ARBA00035120"/>
    </source>
</evidence>
<comment type="function">
    <text evidence="9 10">Fluoride-specific ion channel. Important for reducing fluoride concentration in the cell, thus reducing its toxicity.</text>
</comment>
<dbReference type="GO" id="GO:0062054">
    <property type="term" value="F:fluoride channel activity"/>
    <property type="evidence" value="ECO:0007669"/>
    <property type="project" value="UniProtKB-UniRule"/>
</dbReference>
<dbReference type="InterPro" id="IPR003691">
    <property type="entry name" value="FluC"/>
</dbReference>
<name>A0A9X7W1U6_9BACL</name>
<reference evidence="11 12" key="1">
    <citation type="submission" date="2021-02" db="EMBL/GenBank/DDBJ databases">
        <title>Alicyclobacillus curvatus sp. nov. and Alicyclobacillus mengziensis sp. nov., two acidophilic bacteria isolated from acid mine drainage.</title>
        <authorList>
            <person name="Huang Y."/>
        </authorList>
    </citation>
    <scope>NUCLEOTIDE SEQUENCE [LARGE SCALE GENOMIC DNA]</scope>
    <source>
        <strain evidence="11 12">S30H14</strain>
    </source>
</reference>
<feature type="transmembrane region" description="Helical" evidence="10">
    <location>
        <begin position="35"/>
        <end position="54"/>
    </location>
</feature>
<evidence type="ECO:0000256" key="3">
    <source>
        <dbReference type="ARBA" id="ARBA00022692"/>
    </source>
</evidence>
<dbReference type="GO" id="GO:0046872">
    <property type="term" value="F:metal ion binding"/>
    <property type="evidence" value="ECO:0007669"/>
    <property type="project" value="UniProtKB-KW"/>
</dbReference>
<evidence type="ECO:0000256" key="10">
    <source>
        <dbReference type="HAMAP-Rule" id="MF_00454"/>
    </source>
</evidence>
<feature type="transmembrane region" description="Helical" evidence="10">
    <location>
        <begin position="66"/>
        <end position="86"/>
    </location>
</feature>
<dbReference type="HAMAP" id="MF_00454">
    <property type="entry name" value="FluC"/>
    <property type="match status" value="1"/>
</dbReference>
<dbReference type="PANTHER" id="PTHR28259:SF1">
    <property type="entry name" value="FLUORIDE EXPORT PROTEIN 1-RELATED"/>
    <property type="match status" value="1"/>
</dbReference>
<evidence type="ECO:0000256" key="2">
    <source>
        <dbReference type="ARBA" id="ARBA00022475"/>
    </source>
</evidence>
<comment type="similarity">
    <text evidence="7 10">Belongs to the fluoride channel Fluc/FEX (TC 1.A.43) family.</text>
</comment>
<evidence type="ECO:0000313" key="12">
    <source>
        <dbReference type="Proteomes" id="UP000663505"/>
    </source>
</evidence>
<keyword evidence="10" id="KW-0813">Transport</keyword>
<dbReference type="Proteomes" id="UP000663505">
    <property type="component" value="Chromosome"/>
</dbReference>
<accession>A0A9X7W1U6</accession>
<sequence>MTAIYDVYVGVGAAAGSLIRYHVGRWISRISESSFPWGTWFINVVGSCFLGLVFKDFWWHQHDTMWWLLLGTGLCGGFTTFSTMSYETMHLMRTNRWMAAAYLASSLGLGCFFIWVILRV</sequence>
<dbReference type="GO" id="GO:0005886">
    <property type="term" value="C:plasma membrane"/>
    <property type="evidence" value="ECO:0007669"/>
    <property type="project" value="UniProtKB-SubCell"/>
</dbReference>
<evidence type="ECO:0000256" key="8">
    <source>
        <dbReference type="ARBA" id="ARBA00035585"/>
    </source>
</evidence>
<dbReference type="KEGG" id="afx:JZ786_06735"/>
<keyword evidence="10" id="KW-0915">Sodium</keyword>
<dbReference type="AlphaFoldDB" id="A0A9X7W1U6"/>
<dbReference type="PANTHER" id="PTHR28259">
    <property type="entry name" value="FLUORIDE EXPORT PROTEIN 1-RELATED"/>
    <property type="match status" value="1"/>
</dbReference>
<feature type="binding site" evidence="10">
    <location>
        <position position="79"/>
    </location>
    <ligand>
        <name>Na(+)</name>
        <dbReference type="ChEBI" id="CHEBI:29101"/>
        <note>structural</note>
    </ligand>
</feature>
<proteinExistence type="inferred from homology"/>
<organism evidence="11 12">
    <name type="scientific">Alicyclobacillus mengziensis</name>
    <dbReference type="NCBI Taxonomy" id="2931921"/>
    <lineage>
        <taxon>Bacteria</taxon>
        <taxon>Bacillati</taxon>
        <taxon>Bacillota</taxon>
        <taxon>Bacilli</taxon>
        <taxon>Bacillales</taxon>
        <taxon>Alicyclobacillaceae</taxon>
        <taxon>Alicyclobacillus</taxon>
    </lineage>
</organism>
<evidence type="ECO:0000256" key="6">
    <source>
        <dbReference type="ARBA" id="ARBA00023303"/>
    </source>
</evidence>
<comment type="activity regulation">
    <text evidence="10">Na(+) is not transported, but it plays an essential structural role and its presence is essential for fluoride channel function.</text>
</comment>
<keyword evidence="10" id="KW-0479">Metal-binding</keyword>
<evidence type="ECO:0000256" key="9">
    <source>
        <dbReference type="ARBA" id="ARBA00049940"/>
    </source>
</evidence>
<dbReference type="GO" id="GO:0140114">
    <property type="term" value="P:cellular detoxification of fluoride"/>
    <property type="evidence" value="ECO:0007669"/>
    <property type="project" value="UniProtKB-UniRule"/>
</dbReference>
<comment type="catalytic activity">
    <reaction evidence="8">
        <text>fluoride(in) = fluoride(out)</text>
        <dbReference type="Rhea" id="RHEA:76159"/>
        <dbReference type="ChEBI" id="CHEBI:17051"/>
    </reaction>
    <physiologicalReaction direction="left-to-right" evidence="8">
        <dbReference type="Rhea" id="RHEA:76160"/>
    </physiologicalReaction>
</comment>
<evidence type="ECO:0000256" key="1">
    <source>
        <dbReference type="ARBA" id="ARBA00004651"/>
    </source>
</evidence>
<evidence type="ECO:0000256" key="4">
    <source>
        <dbReference type="ARBA" id="ARBA00022989"/>
    </source>
</evidence>
<evidence type="ECO:0000313" key="11">
    <source>
        <dbReference type="EMBL" id="QSO48657.1"/>
    </source>
</evidence>
<evidence type="ECO:0000256" key="5">
    <source>
        <dbReference type="ARBA" id="ARBA00023136"/>
    </source>
</evidence>
<protein>
    <recommendedName>
        <fullName evidence="10">Fluoride-specific ion channel FluC</fullName>
    </recommendedName>
</protein>
<keyword evidence="2 10" id="KW-1003">Cell membrane</keyword>
<dbReference type="RefSeq" id="WP_206657985.1">
    <property type="nucleotide sequence ID" value="NZ_CP071182.1"/>
</dbReference>
<keyword evidence="6 10" id="KW-0407">Ion channel</keyword>
<keyword evidence="3 10" id="KW-0812">Transmembrane</keyword>
<feature type="transmembrane region" description="Helical" evidence="10">
    <location>
        <begin position="98"/>
        <end position="118"/>
    </location>
</feature>
<keyword evidence="10" id="KW-0406">Ion transport</keyword>
<keyword evidence="5 10" id="KW-0472">Membrane</keyword>
<keyword evidence="4 10" id="KW-1133">Transmembrane helix</keyword>
<feature type="binding site" evidence="10">
    <location>
        <position position="76"/>
    </location>
    <ligand>
        <name>Na(+)</name>
        <dbReference type="ChEBI" id="CHEBI:29101"/>
        <note>structural</note>
    </ligand>
</feature>
<dbReference type="Pfam" id="PF02537">
    <property type="entry name" value="CRCB"/>
    <property type="match status" value="1"/>
</dbReference>
<dbReference type="EMBL" id="CP071182">
    <property type="protein sequence ID" value="QSO48657.1"/>
    <property type="molecule type" value="Genomic_DNA"/>
</dbReference>